<organism evidence="1 2">
    <name type="scientific">Penicillium daleae</name>
    <dbReference type="NCBI Taxonomy" id="63821"/>
    <lineage>
        <taxon>Eukaryota</taxon>
        <taxon>Fungi</taxon>
        <taxon>Dikarya</taxon>
        <taxon>Ascomycota</taxon>
        <taxon>Pezizomycotina</taxon>
        <taxon>Eurotiomycetes</taxon>
        <taxon>Eurotiomycetidae</taxon>
        <taxon>Eurotiales</taxon>
        <taxon>Aspergillaceae</taxon>
        <taxon>Penicillium</taxon>
    </lineage>
</organism>
<keyword evidence="2" id="KW-1185">Reference proteome</keyword>
<proteinExistence type="predicted"/>
<dbReference type="AlphaFoldDB" id="A0AAD6BZV0"/>
<evidence type="ECO:0000313" key="2">
    <source>
        <dbReference type="Proteomes" id="UP001213681"/>
    </source>
</evidence>
<dbReference type="GeneID" id="81603695"/>
<protein>
    <submittedName>
        <fullName evidence="1">Uncharacterized protein</fullName>
    </submittedName>
</protein>
<gene>
    <name evidence="1" type="ORF">N7458_010070</name>
</gene>
<name>A0AAD6BZV0_9EURO</name>
<dbReference type="EMBL" id="JAPVEA010000008">
    <property type="protein sequence ID" value="KAJ5439072.1"/>
    <property type="molecule type" value="Genomic_DNA"/>
</dbReference>
<dbReference type="Proteomes" id="UP001213681">
    <property type="component" value="Unassembled WGS sequence"/>
</dbReference>
<dbReference type="RefSeq" id="XP_056762301.1">
    <property type="nucleotide sequence ID" value="XM_056913452.1"/>
</dbReference>
<reference evidence="1" key="1">
    <citation type="submission" date="2022-12" db="EMBL/GenBank/DDBJ databases">
        <authorList>
            <person name="Petersen C."/>
        </authorList>
    </citation>
    <scope>NUCLEOTIDE SEQUENCE</scope>
    <source>
        <strain evidence="1">IBT 16125</strain>
    </source>
</reference>
<evidence type="ECO:0000313" key="1">
    <source>
        <dbReference type="EMBL" id="KAJ5439072.1"/>
    </source>
</evidence>
<comment type="caution">
    <text evidence="1">The sequence shown here is derived from an EMBL/GenBank/DDBJ whole genome shotgun (WGS) entry which is preliminary data.</text>
</comment>
<sequence length="73" mass="7555">MARGGLVSEKPLLVQSNELSHSIACSLLEATGSDGSSVQSMNLEDLAKWGTADTLNTLTGGSGRMRLAGVSIY</sequence>
<accession>A0AAD6BZV0</accession>
<reference evidence="1" key="2">
    <citation type="journal article" date="2023" name="IMA Fungus">
        <title>Comparative genomic study of the Penicillium genus elucidates a diverse pangenome and 15 lateral gene transfer events.</title>
        <authorList>
            <person name="Petersen C."/>
            <person name="Sorensen T."/>
            <person name="Nielsen M.R."/>
            <person name="Sondergaard T.E."/>
            <person name="Sorensen J.L."/>
            <person name="Fitzpatrick D.A."/>
            <person name="Frisvad J.C."/>
            <person name="Nielsen K.L."/>
        </authorList>
    </citation>
    <scope>NUCLEOTIDE SEQUENCE</scope>
    <source>
        <strain evidence="1">IBT 16125</strain>
    </source>
</reference>